<gene>
    <name evidence="3" type="primary">BQ5605_C001g00128</name>
    <name evidence="3" type="ORF">BQ5605_C001G00128</name>
</gene>
<keyword evidence="4" id="KW-1185">Reference proteome</keyword>
<dbReference type="InterPro" id="IPR003018">
    <property type="entry name" value="GAF"/>
</dbReference>
<dbReference type="Pfam" id="PF01590">
    <property type="entry name" value="GAF"/>
    <property type="match status" value="1"/>
</dbReference>
<evidence type="ECO:0000313" key="4">
    <source>
        <dbReference type="Proteomes" id="UP000249464"/>
    </source>
</evidence>
<dbReference type="STRING" id="796604.A0A2X0M6E0"/>
<dbReference type="SUPFAM" id="SSF55781">
    <property type="entry name" value="GAF domain-like"/>
    <property type="match status" value="1"/>
</dbReference>
<dbReference type="Proteomes" id="UP000249464">
    <property type="component" value="Unassembled WGS sequence"/>
</dbReference>
<sequence length="569" mass="62203">MPWRKLLIAAIRSGPTSTPNEDEQQGSEIGCSHPPASRASSLPPFSFRSSGSSSRRGQSVDQLSIRCKGPSHKEGAAGDEFDQAYSSGRYDLNVSPPRPLGPSSSARRTESAGYTPLSSPDRAIEQVALDQLDITGHNRPLSSFSIGFDTYPASSSSHWSSTCDTSPESSPLLRFGADGFHCTSLQSSPATTIDIPLPGSPSPVKRHNTDSPKIAAPDGFFSVVGSLIDHPLCRSIVKNCREQFHTSNAILAVADHDRLVYLATSNIKDGEFLSESVLPFHATICAHTALNQTRGLVVHDTASDWRFKDSLPATQLGIRFYAAIPLTVPSQLVDPSSRRVVIGSLCIVHHEPRPHFAHQDLEILRGHADSASREIEDWARQRLEHRSLQLDRCFDHFMHQLNPLATSGIEEAETVIHDLVVHTIKSSLQFELVYLLSLERMREWPDLPVKQAVLAAQPSGSAPCKLISRQTHIDALRGDENGLQYDGEDDDLSDSPPSSEESSLKRIQVARGLLLPVVAKSEETGIVLGAFSWDQRMRLMTEDVLFVKRVVRAAATCLEGEKDPAVAPD</sequence>
<name>A0A2X0M6E0_9BASI</name>
<accession>A0A2X0M6E0</accession>
<reference evidence="3 4" key="1">
    <citation type="submission" date="2016-11" db="EMBL/GenBank/DDBJ databases">
        <authorList>
            <person name="Jaros S."/>
            <person name="Januszkiewicz K."/>
            <person name="Wedrychowicz H."/>
        </authorList>
    </citation>
    <scope>NUCLEOTIDE SEQUENCE [LARGE SCALE GENOMIC DNA]</scope>
</reference>
<evidence type="ECO:0000259" key="2">
    <source>
        <dbReference type="Pfam" id="PF01590"/>
    </source>
</evidence>
<dbReference type="PANTHER" id="PTHR43102:SF2">
    <property type="entry name" value="GAF DOMAIN-CONTAINING PROTEIN"/>
    <property type="match status" value="1"/>
</dbReference>
<organism evidence="3 4">
    <name type="scientific">Microbotryum silenes-dioicae</name>
    <dbReference type="NCBI Taxonomy" id="796604"/>
    <lineage>
        <taxon>Eukaryota</taxon>
        <taxon>Fungi</taxon>
        <taxon>Dikarya</taxon>
        <taxon>Basidiomycota</taxon>
        <taxon>Pucciniomycotina</taxon>
        <taxon>Microbotryomycetes</taxon>
        <taxon>Microbotryales</taxon>
        <taxon>Microbotryaceae</taxon>
        <taxon>Microbotryum</taxon>
    </lineage>
</organism>
<evidence type="ECO:0000313" key="3">
    <source>
        <dbReference type="EMBL" id="SGY44198.1"/>
    </source>
</evidence>
<protein>
    <submittedName>
        <fullName evidence="3">BQ5605_C001g00128 protein</fullName>
    </submittedName>
</protein>
<dbReference type="AlphaFoldDB" id="A0A2X0M6E0"/>
<dbReference type="InterPro" id="IPR029016">
    <property type="entry name" value="GAF-like_dom_sf"/>
</dbReference>
<dbReference type="Gene3D" id="3.30.450.40">
    <property type="match status" value="1"/>
</dbReference>
<feature type="region of interest" description="Disordered" evidence="1">
    <location>
        <begin position="480"/>
        <end position="501"/>
    </location>
</feature>
<dbReference type="PANTHER" id="PTHR43102">
    <property type="entry name" value="SLR1143 PROTEIN"/>
    <property type="match status" value="1"/>
</dbReference>
<proteinExistence type="predicted"/>
<feature type="compositionally biased region" description="Low complexity" evidence="1">
    <location>
        <begin position="32"/>
        <end position="59"/>
    </location>
</feature>
<dbReference type="EMBL" id="FQNC01000043">
    <property type="protein sequence ID" value="SGY44198.1"/>
    <property type="molecule type" value="Genomic_DNA"/>
</dbReference>
<feature type="domain" description="GAF" evidence="2">
    <location>
        <begin position="232"/>
        <end position="375"/>
    </location>
</feature>
<feature type="region of interest" description="Disordered" evidence="1">
    <location>
        <begin position="12"/>
        <end position="119"/>
    </location>
</feature>
<evidence type="ECO:0000256" key="1">
    <source>
        <dbReference type="SAM" id="MobiDB-lite"/>
    </source>
</evidence>